<gene>
    <name evidence="1" type="ORF">IW261DRAFT_1679503</name>
</gene>
<name>A0AA39PEG0_9AGAR</name>
<dbReference type="EMBL" id="JAUEPR010000007">
    <property type="protein sequence ID" value="KAK0482737.1"/>
    <property type="molecule type" value="Genomic_DNA"/>
</dbReference>
<organism evidence="1 2">
    <name type="scientific">Armillaria novae-zelandiae</name>
    <dbReference type="NCBI Taxonomy" id="153914"/>
    <lineage>
        <taxon>Eukaryota</taxon>
        <taxon>Fungi</taxon>
        <taxon>Dikarya</taxon>
        <taxon>Basidiomycota</taxon>
        <taxon>Agaricomycotina</taxon>
        <taxon>Agaricomycetes</taxon>
        <taxon>Agaricomycetidae</taxon>
        <taxon>Agaricales</taxon>
        <taxon>Marasmiineae</taxon>
        <taxon>Physalacriaceae</taxon>
        <taxon>Armillaria</taxon>
    </lineage>
</organism>
<comment type="caution">
    <text evidence="1">The sequence shown here is derived from an EMBL/GenBank/DDBJ whole genome shotgun (WGS) entry which is preliminary data.</text>
</comment>
<keyword evidence="2" id="KW-1185">Reference proteome</keyword>
<protein>
    <submittedName>
        <fullName evidence="1">Uncharacterized protein</fullName>
    </submittedName>
</protein>
<proteinExistence type="predicted"/>
<evidence type="ECO:0000313" key="2">
    <source>
        <dbReference type="Proteomes" id="UP001175227"/>
    </source>
</evidence>
<reference evidence="1" key="1">
    <citation type="submission" date="2023-06" db="EMBL/GenBank/DDBJ databases">
        <authorList>
            <consortium name="Lawrence Berkeley National Laboratory"/>
            <person name="Ahrendt S."/>
            <person name="Sahu N."/>
            <person name="Indic B."/>
            <person name="Wong-Bajracharya J."/>
            <person name="Merenyi Z."/>
            <person name="Ke H.-M."/>
            <person name="Monk M."/>
            <person name="Kocsube S."/>
            <person name="Drula E."/>
            <person name="Lipzen A."/>
            <person name="Balint B."/>
            <person name="Henrissat B."/>
            <person name="Andreopoulos B."/>
            <person name="Martin F.M."/>
            <person name="Harder C.B."/>
            <person name="Rigling D."/>
            <person name="Ford K.L."/>
            <person name="Foster G.D."/>
            <person name="Pangilinan J."/>
            <person name="Papanicolaou A."/>
            <person name="Barry K."/>
            <person name="LaButti K."/>
            <person name="Viragh M."/>
            <person name="Koriabine M."/>
            <person name="Yan M."/>
            <person name="Riley R."/>
            <person name="Champramary S."/>
            <person name="Plett K.L."/>
            <person name="Tsai I.J."/>
            <person name="Slot J."/>
            <person name="Sipos G."/>
            <person name="Plett J."/>
            <person name="Nagy L.G."/>
            <person name="Grigoriev I.V."/>
        </authorList>
    </citation>
    <scope>NUCLEOTIDE SEQUENCE</scope>
    <source>
        <strain evidence="1">ICMP 16352</strain>
    </source>
</reference>
<sequence>MSEPAWLCWTSTVRSPNVLLMTRICSACSKIQPPSTVREAELVSSMQRQPGDLKLCSILELILTTWMKAAIFSKQEERDVYILERRTLVAILGDHDRMSGDWYDIQMLKWSRELENVKEERSQAIIQKLTELGYGKEIRNIRSPDIPLAKLSLVRRLRHLTEKVWNNIKPELIQYLDKMKAHRKAQRRQKVVQSRKKIAIDILREYKKTLPLFIVAPSVVDFLALECVHQVVHQPSKISVDKASFDPIVKQLPEMFAAFQASVERRVIEHTFGSDSSLSEEEKINKRKKNDYPKWVTPFFYPDNMSHRCLHLGHDFMSQDPLQVTAGSRRWQARSTNELVADERFRGVIRDVILLVGKDPKEATAQDMDIALEDVQFKCGECPPELSKDAPAGHRFLHFELYGWRKLVCVAFAYVAFTSADTGDT</sequence>
<evidence type="ECO:0000313" key="1">
    <source>
        <dbReference type="EMBL" id="KAK0482737.1"/>
    </source>
</evidence>
<dbReference type="AlphaFoldDB" id="A0AA39PEG0"/>
<dbReference type="Proteomes" id="UP001175227">
    <property type="component" value="Unassembled WGS sequence"/>
</dbReference>
<accession>A0AA39PEG0</accession>